<evidence type="ECO:0000313" key="8">
    <source>
        <dbReference type="EMBL" id="KAF5229225.1"/>
    </source>
</evidence>
<dbReference type="EMBL" id="JAAMOD010000412">
    <property type="protein sequence ID" value="KAF5229225.1"/>
    <property type="molecule type" value="Genomic_DNA"/>
</dbReference>
<organism evidence="8 9">
    <name type="scientific">Fusarium austroamericanum</name>
    <dbReference type="NCBI Taxonomy" id="282268"/>
    <lineage>
        <taxon>Eukaryota</taxon>
        <taxon>Fungi</taxon>
        <taxon>Dikarya</taxon>
        <taxon>Ascomycota</taxon>
        <taxon>Pezizomycotina</taxon>
        <taxon>Sordariomycetes</taxon>
        <taxon>Hypocreomycetidae</taxon>
        <taxon>Hypocreales</taxon>
        <taxon>Nectriaceae</taxon>
        <taxon>Fusarium</taxon>
    </lineage>
</organism>
<feature type="region of interest" description="Disordered" evidence="7">
    <location>
        <begin position="109"/>
        <end position="151"/>
    </location>
</feature>
<evidence type="ECO:0000256" key="6">
    <source>
        <dbReference type="ARBA" id="ARBA00035183"/>
    </source>
</evidence>
<keyword evidence="4" id="KW-0496">Mitochondrion</keyword>
<feature type="compositionally biased region" description="Basic and acidic residues" evidence="7">
    <location>
        <begin position="131"/>
        <end position="143"/>
    </location>
</feature>
<evidence type="ECO:0000256" key="4">
    <source>
        <dbReference type="ARBA" id="ARBA00023128"/>
    </source>
</evidence>
<keyword evidence="5" id="KW-0687">Ribonucleoprotein</keyword>
<evidence type="ECO:0000256" key="7">
    <source>
        <dbReference type="SAM" id="MobiDB-lite"/>
    </source>
</evidence>
<dbReference type="AlphaFoldDB" id="A0AAN6BVY3"/>
<dbReference type="GO" id="GO:0005739">
    <property type="term" value="C:mitochondrion"/>
    <property type="evidence" value="ECO:0007669"/>
    <property type="project" value="UniProtKB-SubCell"/>
</dbReference>
<gene>
    <name evidence="8" type="ORF">FAUST_10557</name>
</gene>
<keyword evidence="9" id="KW-1185">Reference proteome</keyword>
<dbReference type="Pfam" id="PF10501">
    <property type="entry name" value="Ribosomal_L50"/>
    <property type="match status" value="1"/>
</dbReference>
<evidence type="ECO:0000256" key="1">
    <source>
        <dbReference type="ARBA" id="ARBA00004173"/>
    </source>
</evidence>
<comment type="caution">
    <text evidence="8">The sequence shown here is derived from an EMBL/GenBank/DDBJ whole genome shotgun (WGS) entry which is preliminary data.</text>
</comment>
<proteinExistence type="inferred from homology"/>
<evidence type="ECO:0000256" key="3">
    <source>
        <dbReference type="ARBA" id="ARBA00022980"/>
    </source>
</evidence>
<accession>A0AAN6BVY3</accession>
<evidence type="ECO:0000256" key="2">
    <source>
        <dbReference type="ARBA" id="ARBA00008860"/>
    </source>
</evidence>
<dbReference type="InterPro" id="IPR018305">
    <property type="entry name" value="Ribosomal_m50"/>
</dbReference>
<protein>
    <recommendedName>
        <fullName evidence="6">Large ribosomal subunit protein mL50</fullName>
    </recommendedName>
</protein>
<dbReference type="Proteomes" id="UP000537989">
    <property type="component" value="Unassembled WGS sequence"/>
</dbReference>
<evidence type="ECO:0000256" key="5">
    <source>
        <dbReference type="ARBA" id="ARBA00023274"/>
    </source>
</evidence>
<name>A0AAN6BVY3_FUSAU</name>
<sequence length="434" mass="48883">MGGSDPGIHPQPRTFQLANSTTLEKVPISSYTSKSTTPSRIPFQTSGHLRYHLVMPRIPRVGAFASLPSAVVPVHRIPFVARATFSTSTPVNALGDKTQWIRKQLWKGEAPGAEDPYNERPEPEQPTNLPDEAKELSNVDRRPTPVRNTRLVLPPSHSEALTEKEVEAVETGYTPATSIEDLEEIGTLKTWWEQPGHWGEESEFKGFAKAERVKDQPVLEVYLRQALVESLSYQQRGLLEEYAVKKWPIGNRAHLDRTLSAGILFKNGKAQLSSHFRIVTEKLKARPQELEERVEISADEAQQMVNALDPSWKTVTLDNDYLKFAIRKRLYQLTGHFIPDVKLAAAKTPRELIIVALTINKRGKKLAEVLEEQKALAALPNVTVHNRRVTPIDREVAVGRWKVIEEELRKRDLPVTGTAGYGKNKERDWLTGKA</sequence>
<reference evidence="8 9" key="1">
    <citation type="submission" date="2020-02" db="EMBL/GenBank/DDBJ databases">
        <title>Identification and distribution of gene clusters putatively required for synthesis of sphingolipid metabolism inhibitors in phylogenetically diverse species of the filamentous fungus Fusarium.</title>
        <authorList>
            <person name="Kim H.-S."/>
            <person name="Busman M."/>
            <person name="Brown D.W."/>
            <person name="Divon H."/>
            <person name="Uhlig S."/>
            <person name="Proctor R.H."/>
        </authorList>
    </citation>
    <scope>NUCLEOTIDE SEQUENCE [LARGE SCALE GENOMIC DNA]</scope>
    <source>
        <strain evidence="8 9">NRRL 2903</strain>
    </source>
</reference>
<dbReference type="GO" id="GO:1990904">
    <property type="term" value="C:ribonucleoprotein complex"/>
    <property type="evidence" value="ECO:0007669"/>
    <property type="project" value="UniProtKB-KW"/>
</dbReference>
<evidence type="ECO:0000313" key="9">
    <source>
        <dbReference type="Proteomes" id="UP000537989"/>
    </source>
</evidence>
<comment type="subcellular location">
    <subcellularLocation>
        <location evidence="1">Mitochondrion</location>
    </subcellularLocation>
</comment>
<dbReference type="GO" id="GO:0005840">
    <property type="term" value="C:ribosome"/>
    <property type="evidence" value="ECO:0007669"/>
    <property type="project" value="UniProtKB-KW"/>
</dbReference>
<keyword evidence="3" id="KW-0689">Ribosomal protein</keyword>
<comment type="similarity">
    <text evidence="2">Belongs to the mitochondrion-specific ribosomal protein mL50 family.</text>
</comment>